<dbReference type="InterPro" id="IPR046802">
    <property type="entry name" value="OpcA_G6PD_C"/>
</dbReference>
<sequence length="312" mass="33405">MIITLEDTSTAEIGARLVDLREEGGVVALGRVLTLVIVATGDEAEKAVEAANRASREHPCRVIVVDQANGRADVALDAEIRIGADAGASDVVVLRPFGGARAEMDTLVMPLLLPDAPIVVWWPSRPPEVLGTEPLGAMAHRRISDVGECEGAIELLAELGAGYTAGDTDLSWARTTLWRGITAAAVDQTEAPVDRVTVYGSVQRPSTHLFAAWLAASLEVPTVLEGDPEATAITGVDLQLGGETITMRRPEGSTVVTINQPGHPEHQIAMPKRPLEDCLMEDLRRLDPDEVYRRTLVEGLPKVQVTTPEVAR</sequence>
<dbReference type="Pfam" id="PF10128">
    <property type="entry name" value="OpcA_G6PD_assem"/>
    <property type="match status" value="1"/>
</dbReference>
<dbReference type="EMBL" id="DXBY01000144">
    <property type="protein sequence ID" value="HIZ35799.1"/>
    <property type="molecule type" value="Genomic_DNA"/>
</dbReference>
<dbReference type="Proteomes" id="UP000824037">
    <property type="component" value="Unassembled WGS sequence"/>
</dbReference>
<dbReference type="PANTHER" id="PTHR38658:SF1">
    <property type="entry name" value="OXPP CYCLE PROTEIN OPCA-RELATED"/>
    <property type="match status" value="1"/>
</dbReference>
<evidence type="ECO:0000313" key="3">
    <source>
        <dbReference type="EMBL" id="HIZ35799.1"/>
    </source>
</evidence>
<dbReference type="PANTHER" id="PTHR38658">
    <property type="entry name" value="OXPP CYCLE PROTEIN OPCA-RELATED"/>
    <property type="match status" value="1"/>
</dbReference>
<protein>
    <submittedName>
        <fullName evidence="3">Glucose-6-phosphate dehydrogenase assembly protein OpcA</fullName>
    </submittedName>
</protein>
<reference evidence="3" key="2">
    <citation type="submission" date="2021-04" db="EMBL/GenBank/DDBJ databases">
        <authorList>
            <person name="Gilroy R."/>
        </authorList>
    </citation>
    <scope>NUCLEOTIDE SEQUENCE</scope>
    <source>
        <strain evidence="3">ChiGjej4B4-7305</strain>
    </source>
</reference>
<organism evidence="3 4">
    <name type="scientific">Candidatus Ruania gallistercoris</name>
    <dbReference type="NCBI Taxonomy" id="2838746"/>
    <lineage>
        <taxon>Bacteria</taxon>
        <taxon>Bacillati</taxon>
        <taxon>Actinomycetota</taxon>
        <taxon>Actinomycetes</taxon>
        <taxon>Micrococcales</taxon>
        <taxon>Ruaniaceae</taxon>
        <taxon>Ruania</taxon>
    </lineage>
</organism>
<evidence type="ECO:0000313" key="4">
    <source>
        <dbReference type="Proteomes" id="UP000824037"/>
    </source>
</evidence>
<accession>A0A9D2J4X5</accession>
<evidence type="ECO:0000259" key="2">
    <source>
        <dbReference type="Pfam" id="PF20171"/>
    </source>
</evidence>
<reference evidence="3" key="1">
    <citation type="journal article" date="2021" name="PeerJ">
        <title>Extensive microbial diversity within the chicken gut microbiome revealed by metagenomics and culture.</title>
        <authorList>
            <person name="Gilroy R."/>
            <person name="Ravi A."/>
            <person name="Getino M."/>
            <person name="Pursley I."/>
            <person name="Horton D.L."/>
            <person name="Alikhan N.F."/>
            <person name="Baker D."/>
            <person name="Gharbi K."/>
            <person name="Hall N."/>
            <person name="Watson M."/>
            <person name="Adriaenssens E.M."/>
            <person name="Foster-Nyarko E."/>
            <person name="Jarju S."/>
            <person name="Secka A."/>
            <person name="Antonio M."/>
            <person name="Oren A."/>
            <person name="Chaudhuri R.R."/>
            <person name="La Ragione R."/>
            <person name="Hildebrand F."/>
            <person name="Pallen M.J."/>
        </authorList>
    </citation>
    <scope>NUCLEOTIDE SEQUENCE</scope>
    <source>
        <strain evidence="3">ChiGjej4B4-7305</strain>
    </source>
</reference>
<dbReference type="AlphaFoldDB" id="A0A9D2J4X5"/>
<dbReference type="InterPro" id="IPR004555">
    <property type="entry name" value="G6PDH_assembly_OpcA"/>
</dbReference>
<dbReference type="InterPro" id="IPR046801">
    <property type="entry name" value="OpcA_G6PD_N"/>
</dbReference>
<proteinExistence type="predicted"/>
<feature type="domain" description="Glucose-6-phosphate dehydrogenase assembly protein OpcA N-terminal" evidence="1">
    <location>
        <begin position="51"/>
        <end position="156"/>
    </location>
</feature>
<evidence type="ECO:0000259" key="1">
    <source>
        <dbReference type="Pfam" id="PF10128"/>
    </source>
</evidence>
<dbReference type="Pfam" id="PF20171">
    <property type="entry name" value="OpcA_G6PD_C"/>
    <property type="match status" value="1"/>
</dbReference>
<comment type="caution">
    <text evidence="3">The sequence shown here is derived from an EMBL/GenBank/DDBJ whole genome shotgun (WGS) entry which is preliminary data.</text>
</comment>
<gene>
    <name evidence="3" type="ORF">H9815_08470</name>
</gene>
<name>A0A9D2J4X5_9MICO</name>
<feature type="domain" description="Glucose-6-phosphate dehydrogenase assembly protein OpcA C-terminal" evidence="2">
    <location>
        <begin position="166"/>
        <end position="296"/>
    </location>
</feature>